<dbReference type="AlphaFoldDB" id="A0A5B8YKQ5"/>
<dbReference type="PANTHER" id="PTHR30619">
    <property type="entry name" value="DNA INTERNALIZATION/COMPETENCE PROTEIN COMEC/REC2"/>
    <property type="match status" value="1"/>
</dbReference>
<evidence type="ECO:0000259" key="8">
    <source>
        <dbReference type="Pfam" id="PF13567"/>
    </source>
</evidence>
<feature type="domain" description="DUF4131" evidence="8">
    <location>
        <begin position="4"/>
        <end position="164"/>
    </location>
</feature>
<keyword evidence="4 6" id="KW-1133">Transmembrane helix</keyword>
<feature type="transmembrane region" description="Helical" evidence="6">
    <location>
        <begin position="479"/>
        <end position="496"/>
    </location>
</feature>
<evidence type="ECO:0000256" key="2">
    <source>
        <dbReference type="ARBA" id="ARBA00022475"/>
    </source>
</evidence>
<feature type="transmembrane region" description="Helical" evidence="6">
    <location>
        <begin position="453"/>
        <end position="472"/>
    </location>
</feature>
<keyword evidence="3 6" id="KW-0812">Transmembrane</keyword>
<evidence type="ECO:0000256" key="4">
    <source>
        <dbReference type="ARBA" id="ARBA00022989"/>
    </source>
</evidence>
<protein>
    <submittedName>
        <fullName evidence="9">ComEC/Rec2 family competence protein</fullName>
    </submittedName>
</protein>
<dbReference type="GO" id="GO:0005886">
    <property type="term" value="C:plasma membrane"/>
    <property type="evidence" value="ECO:0007669"/>
    <property type="project" value="UniProtKB-SubCell"/>
</dbReference>
<evidence type="ECO:0000259" key="7">
    <source>
        <dbReference type="Pfam" id="PF03772"/>
    </source>
</evidence>
<evidence type="ECO:0000256" key="5">
    <source>
        <dbReference type="ARBA" id="ARBA00023136"/>
    </source>
</evidence>
<dbReference type="KEGG" id="anp:FK178_10895"/>
<gene>
    <name evidence="9" type="ORF">FK178_10895</name>
</gene>
<proteinExistence type="predicted"/>
<name>A0A5B8YKQ5_9FLAO</name>
<keyword evidence="5 6" id="KW-0472">Membrane</keyword>
<evidence type="ECO:0000256" key="3">
    <source>
        <dbReference type="ARBA" id="ARBA00022692"/>
    </source>
</evidence>
<dbReference type="EMBL" id="CP042476">
    <property type="protein sequence ID" value="QED38191.1"/>
    <property type="molecule type" value="Genomic_DNA"/>
</dbReference>
<dbReference type="Proteomes" id="UP000321954">
    <property type="component" value="Chromosome"/>
</dbReference>
<feature type="transmembrane region" description="Helical" evidence="6">
    <location>
        <begin position="387"/>
        <end position="414"/>
    </location>
</feature>
<organism evidence="9 10">
    <name type="scientific">Antarcticibacterium arcticum</name>
    <dbReference type="NCBI Taxonomy" id="2585771"/>
    <lineage>
        <taxon>Bacteria</taxon>
        <taxon>Pseudomonadati</taxon>
        <taxon>Bacteroidota</taxon>
        <taxon>Flavobacteriia</taxon>
        <taxon>Flavobacteriales</taxon>
        <taxon>Flavobacteriaceae</taxon>
        <taxon>Antarcticibacterium</taxon>
    </lineage>
</organism>
<evidence type="ECO:0000313" key="10">
    <source>
        <dbReference type="Proteomes" id="UP000321954"/>
    </source>
</evidence>
<dbReference type="Pfam" id="PF13567">
    <property type="entry name" value="DUF4131"/>
    <property type="match status" value="1"/>
</dbReference>
<dbReference type="NCBIfam" id="TIGR00360">
    <property type="entry name" value="ComEC_N-term"/>
    <property type="match status" value="1"/>
</dbReference>
<sequence>MLWPWGALIFLLFIISYIRSKKLFLQDGLFGVIVILSFIFIGIFSVSLRLPQNIPLHYVNHLYVQSAKPGILIGEVVEILKPGAYQDKYIVRARDLNGEPVSGKILLNISRDSLPQHYKIGDRIAIGSTITNINTPLNPYQFNYRQYMENLGVYRQVNASGNEVIFLKKEGRNIRALAGNLRDQIISGLREKDFKQEELAIIQALLLGQRQEISQEIYSNYAAAGVIHILAVSGLHVGIILIILHRLFKPLERLQYGRFLKTLLLLVLLWGFAIMAGLSPSVVRAVSMFSFVAIGMQLQRRTSVLNTLFMSLLVLLLINPFYILQVGFQLSYAAVFSIVLIQPHLYGLYKGNSRIIKYFWGILSVTIAAQIGVLPLSLFYFHQFPGLFFISNLVILPFLGIILGLGILVMLLSLFELLPEILAEGFGYIISSLNNFVSWAASREEFIFENIGFSLVLCLTAYLIVIGFILLLKDFRYRNMMYFLLAIIVFQASLFYERFRDEGKETLVFHKSRNTVIAFKEGRSLKLTHDLEEPPLSYSFIKDYVTGQNISSIQQYPSGDIFQTEGKILLRIDSSGVAEIPGLQPDLLLLTNSPRINLERVLQQSKPKMIIADGSNYPSVLARWKATALKKKIPFHATAEKGAFIINSSGVAPENN</sequence>
<dbReference type="PANTHER" id="PTHR30619:SF1">
    <property type="entry name" value="RECOMBINATION PROTEIN 2"/>
    <property type="match status" value="1"/>
</dbReference>
<accession>A0A5B8YKQ5</accession>
<keyword evidence="2" id="KW-1003">Cell membrane</keyword>
<dbReference type="RefSeq" id="WP_146834822.1">
    <property type="nucleotide sequence ID" value="NZ_CP042476.1"/>
</dbReference>
<feature type="transmembrane region" description="Helical" evidence="6">
    <location>
        <begin position="263"/>
        <end position="283"/>
    </location>
</feature>
<feature type="transmembrane region" description="Helical" evidence="6">
    <location>
        <begin position="30"/>
        <end position="48"/>
    </location>
</feature>
<comment type="subcellular location">
    <subcellularLocation>
        <location evidence="1">Cell membrane</location>
        <topology evidence="1">Multi-pass membrane protein</topology>
    </subcellularLocation>
</comment>
<keyword evidence="10" id="KW-1185">Reference proteome</keyword>
<evidence type="ECO:0000256" key="1">
    <source>
        <dbReference type="ARBA" id="ARBA00004651"/>
    </source>
</evidence>
<feature type="transmembrane region" description="Helical" evidence="6">
    <location>
        <begin position="304"/>
        <end position="324"/>
    </location>
</feature>
<evidence type="ECO:0000256" key="6">
    <source>
        <dbReference type="SAM" id="Phobius"/>
    </source>
</evidence>
<feature type="transmembrane region" description="Helical" evidence="6">
    <location>
        <begin position="330"/>
        <end position="349"/>
    </location>
</feature>
<dbReference type="InterPro" id="IPR052159">
    <property type="entry name" value="Competence_DNA_uptake"/>
</dbReference>
<dbReference type="OrthoDB" id="9761531at2"/>
<reference evidence="9 10" key="1">
    <citation type="submission" date="2019-08" db="EMBL/GenBank/DDBJ databases">
        <title>Antarcticibacterium arcticum sp. nov., a bacterium isolated from marine sediment of the Canadian Beaufort Sea.</title>
        <authorList>
            <person name="Lee Y.M."/>
            <person name="Baek K."/>
            <person name="Lee D.-H."/>
            <person name="Shin S.C."/>
            <person name="Jin Y.K."/>
            <person name="Park Y."/>
        </authorList>
    </citation>
    <scope>NUCLEOTIDE SEQUENCE [LARGE SCALE GENOMIC DNA]</scope>
    <source>
        <strain evidence="9 10">PAMC 28998</strain>
    </source>
</reference>
<dbReference type="Pfam" id="PF03772">
    <property type="entry name" value="Competence"/>
    <property type="match status" value="1"/>
</dbReference>
<feature type="domain" description="ComEC/Rec2-related protein" evidence="7">
    <location>
        <begin position="205"/>
        <end position="472"/>
    </location>
</feature>
<feature type="transmembrane region" description="Helical" evidence="6">
    <location>
        <begin position="358"/>
        <end position="381"/>
    </location>
</feature>
<feature type="transmembrane region" description="Helical" evidence="6">
    <location>
        <begin position="221"/>
        <end position="243"/>
    </location>
</feature>
<dbReference type="InterPro" id="IPR025405">
    <property type="entry name" value="DUF4131"/>
</dbReference>
<feature type="transmembrane region" description="Helical" evidence="6">
    <location>
        <begin position="421"/>
        <end position="441"/>
    </location>
</feature>
<dbReference type="InterPro" id="IPR004477">
    <property type="entry name" value="ComEC_N"/>
</dbReference>
<evidence type="ECO:0000313" key="9">
    <source>
        <dbReference type="EMBL" id="QED38191.1"/>
    </source>
</evidence>